<dbReference type="Pfam" id="PF13240">
    <property type="entry name" value="Zn_Ribbon_1"/>
    <property type="match status" value="1"/>
</dbReference>
<comment type="caution">
    <text evidence="3">The sequence shown here is derived from an EMBL/GenBank/DDBJ whole genome shotgun (WGS) entry which is preliminary data.</text>
</comment>
<feature type="transmembrane region" description="Helical" evidence="1">
    <location>
        <begin position="233"/>
        <end position="252"/>
    </location>
</feature>
<feature type="transmembrane region" description="Helical" evidence="1">
    <location>
        <begin position="134"/>
        <end position="154"/>
    </location>
</feature>
<evidence type="ECO:0000256" key="1">
    <source>
        <dbReference type="SAM" id="Phobius"/>
    </source>
</evidence>
<dbReference type="Proteomes" id="UP001057280">
    <property type="component" value="Unassembled WGS sequence"/>
</dbReference>
<protein>
    <submittedName>
        <fullName evidence="3">Zinc-ribbon domain-containing protein</fullName>
    </submittedName>
</protein>
<reference evidence="3" key="2">
    <citation type="journal article" date="2021" name="BMC Microbiol.">
        <title>The diversity among the species Tetragenococcus halophilus including new isolates from a lupine seed fermentation.</title>
        <authorList>
            <person name="Link T."/>
            <person name="Vogel R.F."/>
            <person name="Ehrmann M.A."/>
        </authorList>
    </citation>
    <scope>NUCLEOTIDE SEQUENCE</scope>
    <source>
        <strain evidence="3">TMW 2.2257</strain>
    </source>
</reference>
<dbReference type="InterPro" id="IPR026870">
    <property type="entry name" value="Zinc_ribbon_dom"/>
</dbReference>
<evidence type="ECO:0000259" key="2">
    <source>
        <dbReference type="Pfam" id="PF13240"/>
    </source>
</evidence>
<gene>
    <name evidence="3" type="ORF">HXW75_05425</name>
</gene>
<sequence length="258" mass="29056">MKYCINCGAQIKDEAKFCPNCGQDQAKEVDNEQQTESFTEKEAVKQSLAIGKSYFGYFMEKLRRPNADLTGNLTYFGYISLGIYLLLQALLTTMVISRGLSAIDQFFGLIGAYDYGYDPFSFNESLGGSLGITFFLRILFFYVLILVITIGITYGVERLSLKSPVSFNQTVNQLANFLSGINLFLLLFTFGLFIRLFSPIFCLIIMLLAVLFFQSSIIFVVQRNADNKQAKIAPFYIVLLVFVLNSIVNWFLTIATIG</sequence>
<dbReference type="AlphaFoldDB" id="A0AB35HQ50"/>
<dbReference type="RefSeq" id="WP_103099882.1">
    <property type="nucleotide sequence ID" value="NZ_BLRM01000038.1"/>
</dbReference>
<keyword evidence="1" id="KW-0812">Transmembrane</keyword>
<organism evidence="3 4">
    <name type="scientific">Tetragenococcus halophilus</name>
    <name type="common">Pediococcus halophilus</name>
    <dbReference type="NCBI Taxonomy" id="51669"/>
    <lineage>
        <taxon>Bacteria</taxon>
        <taxon>Bacillati</taxon>
        <taxon>Bacillota</taxon>
        <taxon>Bacilli</taxon>
        <taxon>Lactobacillales</taxon>
        <taxon>Enterococcaceae</taxon>
        <taxon>Tetragenococcus</taxon>
    </lineage>
</organism>
<dbReference type="EMBL" id="JACACB010000011">
    <property type="protein sequence ID" value="MCO8297910.1"/>
    <property type="molecule type" value="Genomic_DNA"/>
</dbReference>
<reference evidence="3" key="1">
    <citation type="submission" date="2020-06" db="EMBL/GenBank/DDBJ databases">
        <authorList>
            <person name="Link T."/>
            <person name="Ehrmann M."/>
        </authorList>
    </citation>
    <scope>NUCLEOTIDE SEQUENCE</scope>
    <source>
        <strain evidence="3">TMW 2.2257</strain>
    </source>
</reference>
<name>A0AB35HQ50_TETHA</name>
<feature type="transmembrane region" description="Helical" evidence="1">
    <location>
        <begin position="75"/>
        <end position="96"/>
    </location>
</feature>
<accession>A0AB35HQ50</accession>
<evidence type="ECO:0000313" key="4">
    <source>
        <dbReference type="Proteomes" id="UP001057280"/>
    </source>
</evidence>
<feature type="transmembrane region" description="Helical" evidence="1">
    <location>
        <begin position="174"/>
        <end position="193"/>
    </location>
</feature>
<proteinExistence type="predicted"/>
<keyword evidence="1" id="KW-0472">Membrane</keyword>
<feature type="domain" description="Zinc-ribbon" evidence="2">
    <location>
        <begin position="3"/>
        <end position="22"/>
    </location>
</feature>
<feature type="transmembrane region" description="Helical" evidence="1">
    <location>
        <begin position="200"/>
        <end position="221"/>
    </location>
</feature>
<evidence type="ECO:0000313" key="3">
    <source>
        <dbReference type="EMBL" id="MCO8297910.1"/>
    </source>
</evidence>
<keyword evidence="1" id="KW-1133">Transmembrane helix</keyword>